<dbReference type="GO" id="GO:0005739">
    <property type="term" value="C:mitochondrion"/>
    <property type="evidence" value="ECO:0007669"/>
    <property type="project" value="UniProtKB-SubCell"/>
</dbReference>
<feature type="domain" description="TGS" evidence="8">
    <location>
        <begin position="57"/>
        <end position="123"/>
    </location>
</feature>
<dbReference type="SUPFAM" id="SSF55186">
    <property type="entry name" value="ThrRS/AlaRS common domain"/>
    <property type="match status" value="1"/>
</dbReference>
<evidence type="ECO:0000256" key="7">
    <source>
        <dbReference type="ARBA" id="ARBA00075914"/>
    </source>
</evidence>
<dbReference type="Gene3D" id="3.10.20.30">
    <property type="match status" value="1"/>
</dbReference>
<comment type="similarity">
    <text evidence="5">Belongs to the mitochondrion-specific ribosomal protein mL39 family.</text>
</comment>
<keyword evidence="3" id="KW-0496">Mitochondrion</keyword>
<keyword evidence="2" id="KW-0689">Ribosomal protein</keyword>
<dbReference type="EMBL" id="LR004082">
    <property type="protein sequence ID" value="SVE73701.1"/>
    <property type="molecule type" value="mRNA"/>
</dbReference>
<dbReference type="InterPro" id="IPR004095">
    <property type="entry name" value="TGS"/>
</dbReference>
<dbReference type="InterPro" id="IPR050062">
    <property type="entry name" value="Pro-tRNA_synthetase"/>
</dbReference>
<sequence>MAGTRFQLLSVFSRQFSSLNNVSTVQPKLRIDDIRRRRLTIFDKEYKRQQALIPRLEKIEVNYEGLDNEAITLVMNKGVSTPYNCAQHINEQLLKRSVVAEINGELWDMHRPISSDCTLKLLHMKQEDQHQATQVNKAFWRSCSFLLGAVVESSFQDEISVCLHSFPPANVRSGSFVYDVQLNLEDWVPTQNDFRQIAASFQKFVRQDHVFQRLDVDSSVALSMFEDNAFKSEQIPHIATKSSTGRTITVYRVGDHIDISRGPMIASSSLVGRCSIAAIHKLSPKFYRFQGVALPSEIHINHFAFGILESRARKLLDIAVWSSNGEEE</sequence>
<dbReference type="Pfam" id="PF02824">
    <property type="entry name" value="TGS"/>
    <property type="match status" value="1"/>
</dbReference>
<dbReference type="InterPro" id="IPR012676">
    <property type="entry name" value="TGS-like"/>
</dbReference>
<gene>
    <name evidence="9" type="primary">EOG090X0A3R</name>
</gene>
<reference evidence="9" key="1">
    <citation type="submission" date="2018-08" db="EMBL/GenBank/DDBJ databases">
        <authorList>
            <person name="Cornetti L."/>
        </authorList>
    </citation>
    <scope>NUCLEOTIDE SEQUENCE</scope>
    <source>
        <strain evidence="9">IL-KID-3b-11</strain>
    </source>
</reference>
<name>A0A4Y7LXR4_9CRUS</name>
<dbReference type="FunFam" id="3.30.980.10:FF:000006">
    <property type="entry name" value="39S ribosomal protein L39, mitochondrial"/>
    <property type="match status" value="1"/>
</dbReference>
<dbReference type="InterPro" id="IPR012675">
    <property type="entry name" value="Beta-grasp_dom_sf"/>
</dbReference>
<evidence type="ECO:0000256" key="2">
    <source>
        <dbReference type="ARBA" id="ARBA00022980"/>
    </source>
</evidence>
<dbReference type="PROSITE" id="PS51880">
    <property type="entry name" value="TGS"/>
    <property type="match status" value="1"/>
</dbReference>
<dbReference type="Gene3D" id="3.30.980.10">
    <property type="entry name" value="Threonyl-trna Synthetase, Chain A, domain 2"/>
    <property type="match status" value="1"/>
</dbReference>
<evidence type="ECO:0000256" key="6">
    <source>
        <dbReference type="ARBA" id="ARBA00071662"/>
    </source>
</evidence>
<dbReference type="GO" id="GO:0003723">
    <property type="term" value="F:RNA binding"/>
    <property type="evidence" value="ECO:0007669"/>
    <property type="project" value="TreeGrafter"/>
</dbReference>
<dbReference type="AlphaFoldDB" id="A0A4Y7LXR4"/>
<evidence type="ECO:0000256" key="4">
    <source>
        <dbReference type="ARBA" id="ARBA00023274"/>
    </source>
</evidence>
<evidence type="ECO:0000256" key="5">
    <source>
        <dbReference type="ARBA" id="ARBA00061231"/>
    </source>
</evidence>
<dbReference type="SUPFAM" id="SSF81271">
    <property type="entry name" value="TGS-like"/>
    <property type="match status" value="1"/>
</dbReference>
<dbReference type="CDD" id="cd01667">
    <property type="entry name" value="TGS_ThrRS"/>
    <property type="match status" value="1"/>
</dbReference>
<keyword evidence="4" id="KW-0687">Ribonucleoprotein</keyword>
<evidence type="ECO:0000313" key="9">
    <source>
        <dbReference type="EMBL" id="SVE73701.1"/>
    </source>
</evidence>
<dbReference type="GO" id="GO:0000166">
    <property type="term" value="F:nucleotide binding"/>
    <property type="evidence" value="ECO:0007669"/>
    <property type="project" value="InterPro"/>
</dbReference>
<evidence type="ECO:0000259" key="8">
    <source>
        <dbReference type="PROSITE" id="PS51880"/>
    </source>
</evidence>
<comment type="subcellular location">
    <subcellularLocation>
        <location evidence="1">Mitochondrion</location>
    </subcellularLocation>
</comment>
<evidence type="ECO:0000256" key="1">
    <source>
        <dbReference type="ARBA" id="ARBA00004173"/>
    </source>
</evidence>
<dbReference type="GO" id="GO:0005840">
    <property type="term" value="C:ribosome"/>
    <property type="evidence" value="ECO:0007669"/>
    <property type="project" value="UniProtKB-KW"/>
</dbReference>
<dbReference type="PANTHER" id="PTHR42753:SF9">
    <property type="entry name" value="LARGE RIBOSOMAL SUBUNIT PROTEIN ML39"/>
    <property type="match status" value="1"/>
</dbReference>
<dbReference type="PANTHER" id="PTHR42753">
    <property type="entry name" value="MITOCHONDRIAL RIBOSOME PROTEIN L39/PROLYL-TRNA LIGASE FAMILY MEMBER"/>
    <property type="match status" value="1"/>
</dbReference>
<dbReference type="GO" id="GO:1990904">
    <property type="term" value="C:ribonucleoprotein complex"/>
    <property type="evidence" value="ECO:0007669"/>
    <property type="project" value="UniProtKB-KW"/>
</dbReference>
<accession>A0A4Y7LXR4</accession>
<proteinExistence type="evidence at transcript level"/>
<evidence type="ECO:0000256" key="3">
    <source>
        <dbReference type="ARBA" id="ARBA00023128"/>
    </source>
</evidence>
<dbReference type="InterPro" id="IPR018163">
    <property type="entry name" value="Thr/Ala-tRNA-synth_IIc_edit"/>
</dbReference>
<protein>
    <recommendedName>
        <fullName evidence="6">Large ribosomal subunit protein mL39</fullName>
    </recommendedName>
    <alternativeName>
        <fullName evidence="7">39S ribosomal protein L39, mitochondrial</fullName>
    </alternativeName>
</protein>
<organism evidence="9">
    <name type="scientific">Daphnia atkinsoni</name>
    <dbReference type="NCBI Taxonomy" id="342845"/>
    <lineage>
        <taxon>Eukaryota</taxon>
        <taxon>Metazoa</taxon>
        <taxon>Ecdysozoa</taxon>
        <taxon>Arthropoda</taxon>
        <taxon>Crustacea</taxon>
        <taxon>Branchiopoda</taxon>
        <taxon>Diplostraca</taxon>
        <taxon>Cladocera</taxon>
        <taxon>Anomopoda</taxon>
        <taxon>Daphniidae</taxon>
        <taxon>Daphnia</taxon>
        <taxon>Daphnia atkinsoni group</taxon>
    </lineage>
</organism>